<dbReference type="InterPro" id="IPR012861">
    <property type="entry name" value="DUF1634"/>
</dbReference>
<gene>
    <name evidence="2" type="ORF">FHQ18_01275</name>
</gene>
<keyword evidence="3" id="KW-1185">Reference proteome</keyword>
<sequence length="110" mass="12650">MKILREKVAKIYGLGVKISIFLMVVGLVIFVLKGERFDLYNQFAGIKEIFFGILNLKAISFFLLAILVIIFTPILAGFYMLIDFLKKNDYKSAFMCLIIFLVFGIYIFIS</sequence>
<feature type="transmembrane region" description="Helical" evidence="1">
    <location>
        <begin position="93"/>
        <end position="109"/>
    </location>
</feature>
<proteinExistence type="predicted"/>
<protein>
    <submittedName>
        <fullName evidence="2">DUF1634 domain-containing protein</fullName>
    </submittedName>
</protein>
<dbReference type="Pfam" id="PF07843">
    <property type="entry name" value="DUF1634"/>
    <property type="match status" value="1"/>
</dbReference>
<reference evidence="2 3" key="1">
    <citation type="submission" date="2019-06" db="EMBL/GenBank/DDBJ databases">
        <title>Genomic insights into carbon and energy metabolism of Deferribacter autotrophicus revealed new metabolic traits in the phylum Deferribacteres.</title>
        <authorList>
            <person name="Slobodkin A.I."/>
            <person name="Slobodkina G.B."/>
            <person name="Allioux M."/>
            <person name="Alain K."/>
            <person name="Jebbar M."/>
            <person name="Shadrin V."/>
            <person name="Kublanov I.V."/>
            <person name="Toshchakov S.V."/>
            <person name="Bonch-Osmolovskaya E.A."/>
        </authorList>
    </citation>
    <scope>NUCLEOTIDE SEQUENCE [LARGE SCALE GENOMIC DNA]</scope>
    <source>
        <strain evidence="2 3">SL50</strain>
    </source>
</reference>
<keyword evidence="1" id="KW-1133">Transmembrane helix</keyword>
<organism evidence="2 3">
    <name type="scientific">Deferribacter autotrophicus</name>
    <dbReference type="NCBI Taxonomy" id="500465"/>
    <lineage>
        <taxon>Bacteria</taxon>
        <taxon>Pseudomonadati</taxon>
        <taxon>Deferribacterota</taxon>
        <taxon>Deferribacteres</taxon>
        <taxon>Deferribacterales</taxon>
        <taxon>Deferribacteraceae</taxon>
        <taxon>Deferribacter</taxon>
    </lineage>
</organism>
<feature type="transmembrane region" description="Helical" evidence="1">
    <location>
        <begin position="58"/>
        <end position="81"/>
    </location>
</feature>
<dbReference type="EMBL" id="VFJB01000001">
    <property type="protein sequence ID" value="KAA0259537.1"/>
    <property type="molecule type" value="Genomic_DNA"/>
</dbReference>
<evidence type="ECO:0000313" key="3">
    <source>
        <dbReference type="Proteomes" id="UP000322876"/>
    </source>
</evidence>
<dbReference type="OrthoDB" id="9962182at2"/>
<name>A0A5A8F662_9BACT</name>
<feature type="transmembrane region" description="Helical" evidence="1">
    <location>
        <begin position="12"/>
        <end position="32"/>
    </location>
</feature>
<accession>A0A5A8F662</accession>
<dbReference type="Proteomes" id="UP000322876">
    <property type="component" value="Unassembled WGS sequence"/>
</dbReference>
<comment type="caution">
    <text evidence="2">The sequence shown here is derived from an EMBL/GenBank/DDBJ whole genome shotgun (WGS) entry which is preliminary data.</text>
</comment>
<evidence type="ECO:0000256" key="1">
    <source>
        <dbReference type="SAM" id="Phobius"/>
    </source>
</evidence>
<keyword evidence="1" id="KW-0812">Transmembrane</keyword>
<evidence type="ECO:0000313" key="2">
    <source>
        <dbReference type="EMBL" id="KAA0259537.1"/>
    </source>
</evidence>
<keyword evidence="1" id="KW-0472">Membrane</keyword>
<dbReference type="AlphaFoldDB" id="A0A5A8F662"/>
<dbReference type="RefSeq" id="WP_149265357.1">
    <property type="nucleotide sequence ID" value="NZ_VFJB01000001.1"/>
</dbReference>